<evidence type="ECO:0000313" key="8">
    <source>
        <dbReference type="Proteomes" id="UP001356170"/>
    </source>
</evidence>
<evidence type="ECO:0000313" key="7">
    <source>
        <dbReference type="EMBL" id="MEF2155567.1"/>
    </source>
</evidence>
<comment type="caution">
    <text evidence="7">The sequence shown here is derived from an EMBL/GenBank/DDBJ whole genome shotgun (WGS) entry which is preliminary data.</text>
</comment>
<keyword evidence="3 6" id="KW-0812">Transmembrane</keyword>
<dbReference type="InterPro" id="IPR038330">
    <property type="entry name" value="TspO/MBR-related_sf"/>
</dbReference>
<sequence>MAPLTKQKQIIGLAGWLLVSFVTAAIGGAASVRAAPFYAQIVRPDWAPPGYLFGPVWTVLYALMGVAAWLVWRVGGFRAAKTALLLFLVQLALNALWSWLFFGWHRGGLAFADILVLWTLIAATLVAFWRIRPLAGALLIPYLLWVSFACALNYSVWQLNPEVLG</sequence>
<feature type="transmembrane region" description="Helical" evidence="6">
    <location>
        <begin position="108"/>
        <end position="129"/>
    </location>
</feature>
<accession>A0ABU7UYN2</accession>
<name>A0ABU7UYN2_9GAMM</name>
<protein>
    <submittedName>
        <fullName evidence="7">TspO/MBR family protein</fullName>
    </submittedName>
</protein>
<evidence type="ECO:0000256" key="2">
    <source>
        <dbReference type="ARBA" id="ARBA00007524"/>
    </source>
</evidence>
<keyword evidence="5 6" id="KW-0472">Membrane</keyword>
<dbReference type="PANTHER" id="PTHR10057:SF0">
    <property type="entry name" value="TRANSLOCATOR PROTEIN"/>
    <property type="match status" value="1"/>
</dbReference>
<organism evidence="7 8">
    <name type="scientific">Aquilutibacter rugosus</name>
    <dbReference type="NCBI Taxonomy" id="3115820"/>
    <lineage>
        <taxon>Bacteria</taxon>
        <taxon>Pseudomonadati</taxon>
        <taxon>Pseudomonadota</taxon>
        <taxon>Gammaproteobacteria</taxon>
        <taxon>Lysobacterales</taxon>
        <taxon>Lysobacteraceae</taxon>
        <taxon>Aquilutibacter</taxon>
    </lineage>
</organism>
<feature type="transmembrane region" description="Helical" evidence="6">
    <location>
        <begin position="84"/>
        <end position="102"/>
    </location>
</feature>
<proteinExistence type="inferred from homology"/>
<evidence type="ECO:0000256" key="6">
    <source>
        <dbReference type="SAM" id="Phobius"/>
    </source>
</evidence>
<evidence type="ECO:0000256" key="3">
    <source>
        <dbReference type="ARBA" id="ARBA00022692"/>
    </source>
</evidence>
<evidence type="ECO:0000256" key="1">
    <source>
        <dbReference type="ARBA" id="ARBA00004141"/>
    </source>
</evidence>
<dbReference type="PANTHER" id="PTHR10057">
    <property type="entry name" value="PERIPHERAL-TYPE BENZODIAZEPINE RECEPTOR"/>
    <property type="match status" value="1"/>
</dbReference>
<dbReference type="EMBL" id="JAZHBO010000001">
    <property type="protein sequence ID" value="MEF2155567.1"/>
    <property type="molecule type" value="Genomic_DNA"/>
</dbReference>
<dbReference type="Pfam" id="PF03073">
    <property type="entry name" value="TspO_MBR"/>
    <property type="match status" value="1"/>
</dbReference>
<keyword evidence="4 6" id="KW-1133">Transmembrane helix</keyword>
<dbReference type="Proteomes" id="UP001356170">
    <property type="component" value="Unassembled WGS sequence"/>
</dbReference>
<dbReference type="CDD" id="cd15904">
    <property type="entry name" value="TSPO_MBR"/>
    <property type="match status" value="1"/>
</dbReference>
<feature type="transmembrane region" description="Helical" evidence="6">
    <location>
        <begin position="50"/>
        <end position="72"/>
    </location>
</feature>
<dbReference type="RefSeq" id="WP_331689243.1">
    <property type="nucleotide sequence ID" value="NZ_JAZHBN010000002.1"/>
</dbReference>
<keyword evidence="8" id="KW-1185">Reference proteome</keyword>
<reference evidence="7 8" key="1">
    <citation type="submission" date="2024-01" db="EMBL/GenBank/DDBJ databases">
        <title>Novel species of the genus Luteimonas isolated from rivers.</title>
        <authorList>
            <person name="Lu H."/>
        </authorList>
    </citation>
    <scope>NUCLEOTIDE SEQUENCE [LARGE SCALE GENOMIC DNA]</scope>
    <source>
        <strain evidence="7 8">FXH3W</strain>
    </source>
</reference>
<comment type="subcellular location">
    <subcellularLocation>
        <location evidence="1">Membrane</location>
        <topology evidence="1">Multi-pass membrane protein</topology>
    </subcellularLocation>
</comment>
<dbReference type="InterPro" id="IPR004307">
    <property type="entry name" value="TspO_MBR"/>
</dbReference>
<feature type="transmembrane region" description="Helical" evidence="6">
    <location>
        <begin position="136"/>
        <end position="157"/>
    </location>
</feature>
<gene>
    <name evidence="7" type="ORF">V3390_04875</name>
</gene>
<evidence type="ECO:0000256" key="5">
    <source>
        <dbReference type="ARBA" id="ARBA00023136"/>
    </source>
</evidence>
<dbReference type="Gene3D" id="1.20.1260.100">
    <property type="entry name" value="TspO/MBR protein"/>
    <property type="match status" value="1"/>
</dbReference>
<comment type="similarity">
    <text evidence="2">Belongs to the TspO/BZRP family.</text>
</comment>
<evidence type="ECO:0000256" key="4">
    <source>
        <dbReference type="ARBA" id="ARBA00022989"/>
    </source>
</evidence>
<dbReference type="PIRSF" id="PIRSF005859">
    <property type="entry name" value="PBR"/>
    <property type="match status" value="1"/>
</dbReference>